<dbReference type="PANTHER" id="PTHR37166">
    <property type="entry name" value="PROTEIN FLAG"/>
    <property type="match status" value="1"/>
</dbReference>
<keyword evidence="2" id="KW-0282">Flagellum</keyword>
<evidence type="ECO:0000313" key="2">
    <source>
        <dbReference type="EMBL" id="TKC17042.1"/>
    </source>
</evidence>
<reference evidence="2 3" key="1">
    <citation type="journal article" date="2011" name="J. Microbiol.">
        <title>Bacillus kyonggiensis sp. nov., isolated from soil of a lettuce field.</title>
        <authorList>
            <person name="Dong K."/>
            <person name="Lee S."/>
        </authorList>
    </citation>
    <scope>NUCLEOTIDE SEQUENCE [LARGE SCALE GENOMIC DNA]</scope>
    <source>
        <strain evidence="2 3">NB22</strain>
    </source>
</reference>
<gene>
    <name evidence="2" type="primary">flaG</name>
    <name evidence="2" type="ORF">FA727_13380</name>
</gene>
<keyword evidence="3" id="KW-1185">Reference proteome</keyword>
<dbReference type="RefSeq" id="WP_136831565.1">
    <property type="nucleotide sequence ID" value="NZ_SWBM01000002.1"/>
</dbReference>
<keyword evidence="2" id="KW-0966">Cell projection</keyword>
<organism evidence="2 3">
    <name type="scientific">Robertmurraya kyonggiensis</name>
    <dbReference type="NCBI Taxonomy" id="1037680"/>
    <lineage>
        <taxon>Bacteria</taxon>
        <taxon>Bacillati</taxon>
        <taxon>Bacillota</taxon>
        <taxon>Bacilli</taxon>
        <taxon>Bacillales</taxon>
        <taxon>Bacillaceae</taxon>
        <taxon>Robertmurraya</taxon>
    </lineage>
</organism>
<sequence length="115" mass="13633">MLDRISSTYIQLADKEVRQVEFSDRKTEKRSEQQEKLPQVQSKDDIRKVVSSINEFLKPLNTHLKFEFHEELEEYYATIVDDRTKEVIKEIPSKKVMDMHASMAEYLGLLIDKKI</sequence>
<protein>
    <submittedName>
        <fullName evidence="2">Flagellar protein FlaG</fullName>
    </submittedName>
</protein>
<feature type="compositionally biased region" description="Basic and acidic residues" evidence="1">
    <location>
        <begin position="21"/>
        <end position="35"/>
    </location>
</feature>
<evidence type="ECO:0000256" key="1">
    <source>
        <dbReference type="SAM" id="MobiDB-lite"/>
    </source>
</evidence>
<evidence type="ECO:0000313" key="3">
    <source>
        <dbReference type="Proteomes" id="UP000307756"/>
    </source>
</evidence>
<dbReference type="InterPro" id="IPR035924">
    <property type="entry name" value="FlaG-like_sf"/>
</dbReference>
<keyword evidence="2" id="KW-0969">Cilium</keyword>
<dbReference type="InterPro" id="IPR005186">
    <property type="entry name" value="FlaG"/>
</dbReference>
<dbReference type="Gene3D" id="3.30.160.170">
    <property type="entry name" value="FlaG-like"/>
    <property type="match status" value="1"/>
</dbReference>
<dbReference type="EMBL" id="SWBM01000002">
    <property type="protein sequence ID" value="TKC17042.1"/>
    <property type="molecule type" value="Genomic_DNA"/>
</dbReference>
<dbReference type="AlphaFoldDB" id="A0A4U1D3W7"/>
<accession>A0A4U1D3W7</accession>
<dbReference type="PANTHER" id="PTHR37166:SF1">
    <property type="entry name" value="PROTEIN FLAG"/>
    <property type="match status" value="1"/>
</dbReference>
<feature type="region of interest" description="Disordered" evidence="1">
    <location>
        <begin position="21"/>
        <end position="40"/>
    </location>
</feature>
<proteinExistence type="predicted"/>
<comment type="caution">
    <text evidence="2">The sequence shown here is derived from an EMBL/GenBank/DDBJ whole genome shotgun (WGS) entry which is preliminary data.</text>
</comment>
<dbReference type="NCBIfam" id="NF005834">
    <property type="entry name" value="PRK07738.1"/>
    <property type="match status" value="1"/>
</dbReference>
<dbReference type="Pfam" id="PF03646">
    <property type="entry name" value="FlaG"/>
    <property type="match status" value="1"/>
</dbReference>
<dbReference type="OrthoDB" id="9799867at2"/>
<dbReference type="SUPFAM" id="SSF160214">
    <property type="entry name" value="FlaG-like"/>
    <property type="match status" value="1"/>
</dbReference>
<dbReference type="Proteomes" id="UP000307756">
    <property type="component" value="Unassembled WGS sequence"/>
</dbReference>
<name>A0A4U1D3W7_9BACI</name>